<dbReference type="InterPro" id="IPR013783">
    <property type="entry name" value="Ig-like_fold"/>
</dbReference>
<dbReference type="Pfam" id="PF16355">
    <property type="entry name" value="DUF4982"/>
    <property type="match status" value="1"/>
</dbReference>
<dbReference type="SUPFAM" id="SSF51445">
    <property type="entry name" value="(Trans)glycosidases"/>
    <property type="match status" value="1"/>
</dbReference>
<gene>
    <name evidence="7" type="ORF">H9981_06425</name>
</gene>
<keyword evidence="3" id="KW-0326">Glycosidase</keyword>
<feature type="transmembrane region" description="Helical" evidence="5">
    <location>
        <begin position="2020"/>
        <end position="2037"/>
    </location>
</feature>
<keyword evidence="5" id="KW-1133">Transmembrane helix</keyword>
<name>A0A9D1VXV6_9FIRM</name>
<dbReference type="InterPro" id="IPR040605">
    <property type="entry name" value="Glyco_hydro2_dom5"/>
</dbReference>
<dbReference type="Pfam" id="PF00703">
    <property type="entry name" value="Glyco_hydro_2"/>
    <property type="match status" value="1"/>
</dbReference>
<proteinExistence type="inferred from homology"/>
<dbReference type="Pfam" id="PF02836">
    <property type="entry name" value="Glyco_hydro_2_C"/>
    <property type="match status" value="1"/>
</dbReference>
<evidence type="ECO:0000256" key="3">
    <source>
        <dbReference type="ARBA" id="ARBA00023295"/>
    </source>
</evidence>
<dbReference type="Pfam" id="PF00754">
    <property type="entry name" value="F5_F8_type_C"/>
    <property type="match status" value="1"/>
</dbReference>
<evidence type="ECO:0000256" key="1">
    <source>
        <dbReference type="ARBA" id="ARBA00007401"/>
    </source>
</evidence>
<feature type="region of interest" description="Disordered" evidence="4">
    <location>
        <begin position="1991"/>
        <end position="2011"/>
    </location>
</feature>
<organism evidence="7 8">
    <name type="scientific">Candidatus Mediterraneibacter caccavium</name>
    <dbReference type="NCBI Taxonomy" id="2838661"/>
    <lineage>
        <taxon>Bacteria</taxon>
        <taxon>Bacillati</taxon>
        <taxon>Bacillota</taxon>
        <taxon>Clostridia</taxon>
        <taxon>Lachnospirales</taxon>
        <taxon>Lachnospiraceae</taxon>
        <taxon>Mediterraneibacter</taxon>
    </lineage>
</organism>
<comment type="caution">
    <text evidence="7">The sequence shown here is derived from an EMBL/GenBank/DDBJ whole genome shotgun (WGS) entry which is preliminary data.</text>
</comment>
<sequence length="2042" mass="226182">MRKGRMWKTAVSVAMAAVLGVSLITPFVISEKVQAAESVENISEEREISFNKGWKFFLETDGSIDASGKEYDDSAWRDVDLPHDYSIEQDFDPNSPGTANGGYLNGGTGWYRKHFVLPKEMEGKRISISFGGVYMDSTVYINGRMVGNYPYGYSPFAYDITDYVKADGVTENVISVKVNHQQPSSRWYSGSGIYRNVDLVVADPVHVARYGTYVTTPDLEDEYAKGRAKVHVETKVENETESEAGVKVRTTILDDAGNVFCEAVTTEEIAVSAGETETFSQDIVTGKPELWDTETPDLYSVKTEVIVEDKVVDTYDSSLGFRWVTMDPDEGFYLNGEYMKLHGMCMHHDQGALGAVANYRAIERQMQSLKEMGVNAIRVTHNPAADELLEICNKEGLLVIDEAFDCWESAKRSKDYARFFNLPATHPDAEPGETWAEFDIKNMVDRGKNEPCIIMWSIGNEIVYASVNTAQKLVDWVKEIDDTRPATQGFNNFIDGFWDEGMKQVADVTGVVGFNYGEKSYDAAHEEYPDWLIMGSETSSAVRSRGYYIVDDEKKIRSNYDDGNTVGWGLSAEDAWKADRDRKFVMGEFVWTGYDYIGEPSPYHDQWPAKSSYFGVFDTAGIPKDAFYIYQSQWVDVEEHPMVHLLPHWNWENDDSIKTDGKIKVQAYSNAASVELFLNGESLGEKEFLQLKTSDGRPYQEAEDGHLYLEWEVEYEPGRLEAVARDTEGNEIARDVVETTGDPAKVELTPDRRVITADGYDLSYITVDITDADGRVVPTASNQANFQISGNGKIVGVDNGDATEVTDSYKGNTRKAYSGKAMVIVQSTEQEGSFTLTASSGGLEGAKTTVFTTKDSEDRELAGYEALPDIKTESGVIPELPEKVTAVYNDGTSEEKAVDWAEIDEELLSTPGIFVLDGRVDGTDDIVKLRIIVMDVVGIRDITVVTQIGVIPELPEEVTAVYNTGLEKQVGVTWETVTEDMVREEGVVTIEGTVEALSCKAKANIRTAAGETTFSKDIAKRDGTYPIPAASFEQANGNDPVEAVNNGKVYYTAGPAGERWIPWGHGEQNEWLQLEFEEEHYIGKVGLDFWTNPADTAMDTADRITVEYSLDGETWYPVENQSISVKEEFVTDAENIIEFTPVNARFIRWNFYSEAGLAQGISEVHVYEGETKLPVSSDASLKDLRINGETIEGFSPEQYYYTVELDYEDEIPEIAAQGADYASVFVVQALDGDSAALISSVAEDGITRRDYIVQFTRGLPKLKEAVIRLDNTELTQDDVKDIQVEAVLQDGTVLSNDLIRTEYVLGNPEIAEIHDGQIYALYPGTTTLKASVTYQGITVETNVLEITIKENTADSVITAYEEVHVTTEKGVVPVLPSSIRATFKDGLPKNVPVVWDPISEEQCMEYGEFVVNGTVEGQELQPEAVVLVKGVTGVQQFSTAVPVGTVPRLSEKARLYYSDGTTGEAEVQWEAHPQELFMKDGETVTVKGTAKEAGTDNSFETQTTIRVTSDTYNGDKFTGYKNGFYWPLGIASFTNRAGSSGDSPSELNDNIVSRVPEDNNRWTNWSESWRESDWAGIIFGLEEVTYKFIDHLEVDFYIDHGASLPKEIEVQYYDGEYFNTPPSDPGQVTEDHPAGQDANWKSVNNLKITEGPSAEETTVLTFDPVETCAIRIVMQAEEGKCLAITEMASYEKLAEKKDVAELENIFINGEPLEGFDKDNETYTVTTLDMPEITAKASENGAVTVVMPDKFGGRAQIIVTAEDGVRTKSYYVRIEQGDEQQKPGKTTLEYFLNRAKEYLENGDVDGCVESVRKMFAEAVSEGEAVMADENATRDEVMNAAVKLMKAIHALDMKAADKTDLERAVELAEMIDLMNYADAGQKEFTDALAAAKEVLSDGDALQGEADEAWDALVEAMENLRLKADKDVLEDILNEAESLDLSPYTEESAAVFRTALANAQAVMADENLTEEDQKTVDEAVQALIDAKEQLRLKDGSGGEEDFDSDNNSVESADVPKTGDTRKWILLVGIMLVSAGAVSVLRKKSM</sequence>
<evidence type="ECO:0000313" key="8">
    <source>
        <dbReference type="Proteomes" id="UP000824243"/>
    </source>
</evidence>
<protein>
    <submittedName>
        <fullName evidence="7">Ig-like domain-containing protein</fullName>
    </submittedName>
</protein>
<keyword evidence="5" id="KW-0472">Membrane</keyword>
<dbReference type="PRINTS" id="PR00132">
    <property type="entry name" value="GLHYDRLASE2"/>
</dbReference>
<dbReference type="InterPro" id="IPR006103">
    <property type="entry name" value="Glyco_hydro_2_cat"/>
</dbReference>
<accession>A0A9D1VXV6</accession>
<evidence type="ECO:0000313" key="7">
    <source>
        <dbReference type="EMBL" id="HIX48630.1"/>
    </source>
</evidence>
<reference evidence="7" key="1">
    <citation type="journal article" date="2021" name="PeerJ">
        <title>Extensive microbial diversity within the chicken gut microbiome revealed by metagenomics and culture.</title>
        <authorList>
            <person name="Gilroy R."/>
            <person name="Ravi A."/>
            <person name="Getino M."/>
            <person name="Pursley I."/>
            <person name="Horton D.L."/>
            <person name="Alikhan N.F."/>
            <person name="Baker D."/>
            <person name="Gharbi K."/>
            <person name="Hall N."/>
            <person name="Watson M."/>
            <person name="Adriaenssens E.M."/>
            <person name="Foster-Nyarko E."/>
            <person name="Jarju S."/>
            <person name="Secka A."/>
            <person name="Antonio M."/>
            <person name="Oren A."/>
            <person name="Chaudhuri R.R."/>
            <person name="La Ragione R."/>
            <person name="Hildebrand F."/>
            <person name="Pallen M.J."/>
        </authorList>
    </citation>
    <scope>NUCLEOTIDE SEQUENCE</scope>
    <source>
        <strain evidence="7">ChiSjej5B23-15282</strain>
    </source>
</reference>
<dbReference type="InterPro" id="IPR036156">
    <property type="entry name" value="Beta-gal/glucu_dom_sf"/>
</dbReference>
<dbReference type="Gene3D" id="3.20.20.80">
    <property type="entry name" value="Glycosidases"/>
    <property type="match status" value="1"/>
</dbReference>
<dbReference type="Pfam" id="PF07532">
    <property type="entry name" value="Big_4"/>
    <property type="match status" value="3"/>
</dbReference>
<reference evidence="7" key="2">
    <citation type="submission" date="2021-04" db="EMBL/GenBank/DDBJ databases">
        <authorList>
            <person name="Gilroy R."/>
        </authorList>
    </citation>
    <scope>NUCLEOTIDE SEQUENCE</scope>
    <source>
        <strain evidence="7">ChiSjej5B23-15282</strain>
    </source>
</reference>
<dbReference type="GO" id="GO:0004553">
    <property type="term" value="F:hydrolase activity, hydrolyzing O-glycosyl compounds"/>
    <property type="evidence" value="ECO:0007669"/>
    <property type="project" value="InterPro"/>
</dbReference>
<evidence type="ECO:0000256" key="2">
    <source>
        <dbReference type="ARBA" id="ARBA00022801"/>
    </source>
</evidence>
<dbReference type="InterPro" id="IPR006102">
    <property type="entry name" value="Ig-like_GH2"/>
</dbReference>
<dbReference type="FunFam" id="2.60.40.10:FF:002230">
    <property type="entry name" value="Beta-galactosidase BoGH2A"/>
    <property type="match status" value="1"/>
</dbReference>
<dbReference type="Gene3D" id="1.20.1270.70">
    <property type="entry name" value="Designed single chain three-helix bundle"/>
    <property type="match status" value="1"/>
</dbReference>
<dbReference type="GO" id="GO:0005975">
    <property type="term" value="P:carbohydrate metabolic process"/>
    <property type="evidence" value="ECO:0007669"/>
    <property type="project" value="InterPro"/>
</dbReference>
<dbReference type="InterPro" id="IPR006101">
    <property type="entry name" value="Glyco_hydro_2"/>
</dbReference>
<dbReference type="Pfam" id="PF21606">
    <property type="entry name" value="BgaA-like_CBM"/>
    <property type="match status" value="1"/>
</dbReference>
<dbReference type="Gene3D" id="2.60.40.10">
    <property type="entry name" value="Immunoglobulins"/>
    <property type="match status" value="3"/>
</dbReference>
<dbReference type="EMBL" id="DXFA01000111">
    <property type="protein sequence ID" value="HIX48630.1"/>
    <property type="molecule type" value="Genomic_DNA"/>
</dbReference>
<dbReference type="Pfam" id="PF18565">
    <property type="entry name" value="Glyco_hydro2_C5"/>
    <property type="match status" value="1"/>
</dbReference>
<evidence type="ECO:0000259" key="6">
    <source>
        <dbReference type="PROSITE" id="PS50022"/>
    </source>
</evidence>
<evidence type="ECO:0000256" key="5">
    <source>
        <dbReference type="SAM" id="Phobius"/>
    </source>
</evidence>
<dbReference type="SUPFAM" id="SSF49303">
    <property type="entry name" value="beta-Galactosidase/glucuronidase domain"/>
    <property type="match status" value="1"/>
</dbReference>
<feature type="domain" description="F5/8 type C" evidence="6">
    <location>
        <begin position="1013"/>
        <end position="1169"/>
    </location>
</feature>
<dbReference type="PANTHER" id="PTHR42732:SF1">
    <property type="entry name" value="BETA-MANNOSIDASE"/>
    <property type="match status" value="1"/>
</dbReference>
<dbReference type="InterPro" id="IPR008964">
    <property type="entry name" value="Invasin/intimin_cell_adhesion"/>
</dbReference>
<dbReference type="InterPro" id="IPR049487">
    <property type="entry name" value="BgaA-like_CBM"/>
</dbReference>
<evidence type="ECO:0000256" key="4">
    <source>
        <dbReference type="SAM" id="MobiDB-lite"/>
    </source>
</evidence>
<dbReference type="Proteomes" id="UP000824243">
    <property type="component" value="Unassembled WGS sequence"/>
</dbReference>
<dbReference type="PROSITE" id="PS50022">
    <property type="entry name" value="FA58C_3"/>
    <property type="match status" value="1"/>
</dbReference>
<dbReference type="Gene3D" id="2.60.120.260">
    <property type="entry name" value="Galactose-binding domain-like"/>
    <property type="match status" value="3"/>
</dbReference>
<keyword evidence="2" id="KW-0378">Hydrolase</keyword>
<dbReference type="InterPro" id="IPR000421">
    <property type="entry name" value="FA58C"/>
</dbReference>
<dbReference type="SUPFAM" id="SSF49373">
    <property type="entry name" value="Invasin/intimin cell-adhesion fragments"/>
    <property type="match status" value="1"/>
</dbReference>
<dbReference type="InterPro" id="IPR008979">
    <property type="entry name" value="Galactose-bd-like_sf"/>
</dbReference>
<dbReference type="InterPro" id="IPR006104">
    <property type="entry name" value="Glyco_hydro_2_N"/>
</dbReference>
<dbReference type="InterPro" id="IPR051913">
    <property type="entry name" value="GH2_Domain-Containing"/>
</dbReference>
<dbReference type="InterPro" id="IPR011081">
    <property type="entry name" value="Big_4"/>
</dbReference>
<dbReference type="InterPro" id="IPR017853">
    <property type="entry name" value="GH"/>
</dbReference>
<comment type="similarity">
    <text evidence="1">Belongs to the glycosyl hydrolase 2 family.</text>
</comment>
<dbReference type="NCBIfam" id="TIGR01167">
    <property type="entry name" value="LPXTG_anchor"/>
    <property type="match status" value="1"/>
</dbReference>
<dbReference type="SUPFAM" id="SSF49785">
    <property type="entry name" value="Galactose-binding domain-like"/>
    <property type="match status" value="2"/>
</dbReference>
<dbReference type="Pfam" id="PF02837">
    <property type="entry name" value="Glyco_hydro_2_N"/>
    <property type="match status" value="1"/>
</dbReference>
<keyword evidence="5" id="KW-0812">Transmembrane</keyword>
<dbReference type="InterPro" id="IPR032311">
    <property type="entry name" value="DUF4982"/>
</dbReference>
<dbReference type="Pfam" id="PF07554">
    <property type="entry name" value="FIVAR"/>
    <property type="match status" value="3"/>
</dbReference>
<dbReference type="PANTHER" id="PTHR42732">
    <property type="entry name" value="BETA-GALACTOSIDASE"/>
    <property type="match status" value="1"/>
</dbReference>
<dbReference type="Gene3D" id="1.20.1270.90">
    <property type="entry name" value="AF1782-like"/>
    <property type="match status" value="2"/>
</dbReference>